<keyword evidence="7" id="KW-0406">Ion transport</keyword>
<proteinExistence type="predicted"/>
<dbReference type="EMBL" id="STGJ01000006">
    <property type="protein sequence ID" value="TIC83772.1"/>
    <property type="molecule type" value="Genomic_DNA"/>
</dbReference>
<dbReference type="PANTHER" id="PTHR42781:SF4">
    <property type="entry name" value="SPERMIDINE_PUTRESCINE IMPORT ATP-BINDING PROTEIN POTA"/>
    <property type="match status" value="1"/>
</dbReference>
<dbReference type="InterPro" id="IPR027417">
    <property type="entry name" value="P-loop_NTPase"/>
</dbReference>
<dbReference type="RefSeq" id="WP_136552395.1">
    <property type="nucleotide sequence ID" value="NZ_STGJ01000006.1"/>
</dbReference>
<dbReference type="OrthoDB" id="5298774at2"/>
<dbReference type="PROSITE" id="PS50893">
    <property type="entry name" value="ABC_TRANSPORTER_2"/>
    <property type="match status" value="1"/>
</dbReference>
<keyword evidence="3" id="KW-0410">Iron transport</keyword>
<dbReference type="PROSITE" id="PS00211">
    <property type="entry name" value="ABC_TRANSPORTER_1"/>
    <property type="match status" value="1"/>
</dbReference>
<feature type="domain" description="ABC transporter" evidence="9">
    <location>
        <begin position="2"/>
        <end position="206"/>
    </location>
</feature>
<keyword evidence="6" id="KW-0408">Iron</keyword>
<keyword evidence="1" id="KW-0813">Transport</keyword>
<accession>A0A4T0UXC5</accession>
<reference evidence="10 11" key="1">
    <citation type="submission" date="2019-04" db="EMBL/GenBank/DDBJ databases">
        <title>Crenobacter sp. nov.</title>
        <authorList>
            <person name="Shi S."/>
        </authorList>
    </citation>
    <scope>NUCLEOTIDE SEQUENCE [LARGE SCALE GENOMIC DNA]</scope>
    <source>
        <strain evidence="10 11">GY 70310</strain>
    </source>
</reference>
<dbReference type="Pfam" id="PF00005">
    <property type="entry name" value="ABC_tran"/>
    <property type="match status" value="1"/>
</dbReference>
<dbReference type="InterPro" id="IPR017871">
    <property type="entry name" value="ABC_transporter-like_CS"/>
</dbReference>
<dbReference type="Gene3D" id="3.40.50.300">
    <property type="entry name" value="P-loop containing nucleotide triphosphate hydrolases"/>
    <property type="match status" value="1"/>
</dbReference>
<comment type="caution">
    <text evidence="10">The sequence shown here is derived from an EMBL/GenBank/DDBJ whole genome shotgun (WGS) entry which is preliminary data.</text>
</comment>
<dbReference type="InterPro" id="IPR050093">
    <property type="entry name" value="ABC_SmlMolc_Importer"/>
</dbReference>
<gene>
    <name evidence="10" type="ORF">E5K04_07060</name>
</gene>
<protein>
    <submittedName>
        <fullName evidence="10">ABC transporter ATP-binding protein</fullName>
    </submittedName>
</protein>
<dbReference type="AlphaFoldDB" id="A0A4T0UXC5"/>
<evidence type="ECO:0000256" key="2">
    <source>
        <dbReference type="ARBA" id="ARBA00022475"/>
    </source>
</evidence>
<dbReference type="SMART" id="SM00382">
    <property type="entry name" value="AAA"/>
    <property type="match status" value="1"/>
</dbReference>
<dbReference type="GO" id="GO:0015408">
    <property type="term" value="F:ABC-type ferric iron transporter activity"/>
    <property type="evidence" value="ECO:0007669"/>
    <property type="project" value="InterPro"/>
</dbReference>
<evidence type="ECO:0000256" key="5">
    <source>
        <dbReference type="ARBA" id="ARBA00022840"/>
    </source>
</evidence>
<keyword evidence="2" id="KW-1003">Cell membrane</keyword>
<dbReference type="CDD" id="cd03259">
    <property type="entry name" value="ABC_Carb_Solutes_like"/>
    <property type="match status" value="1"/>
</dbReference>
<sequence length="209" mass="22717">MLQLTELTVRHGARTLIEHFSLTVGAGETVALLGPSGCGKSSLLRVIAGLAAPAAGRVLFAGEDITETPPERRGFSLMFQDFALFPHLDVLGNVMFGLIERRIPRRQARESAQGWLARVGLAGFETRRVWTLSGGEQQRVALARAWAVSPRALLLDEPFSALDADLRLRLGDESRRLVLGAGIPAILVTHDAAEAERLADRVIRLLAPR</sequence>
<dbReference type="GO" id="GO:0005524">
    <property type="term" value="F:ATP binding"/>
    <property type="evidence" value="ECO:0007669"/>
    <property type="project" value="UniProtKB-KW"/>
</dbReference>
<evidence type="ECO:0000256" key="3">
    <source>
        <dbReference type="ARBA" id="ARBA00022496"/>
    </source>
</evidence>
<dbReference type="Proteomes" id="UP000308891">
    <property type="component" value="Unassembled WGS sequence"/>
</dbReference>
<name>A0A4T0UXC5_9NEIS</name>
<evidence type="ECO:0000256" key="4">
    <source>
        <dbReference type="ARBA" id="ARBA00022741"/>
    </source>
</evidence>
<dbReference type="GO" id="GO:0016020">
    <property type="term" value="C:membrane"/>
    <property type="evidence" value="ECO:0007669"/>
    <property type="project" value="InterPro"/>
</dbReference>
<dbReference type="InterPro" id="IPR003439">
    <property type="entry name" value="ABC_transporter-like_ATP-bd"/>
</dbReference>
<dbReference type="SUPFAM" id="SSF52540">
    <property type="entry name" value="P-loop containing nucleoside triphosphate hydrolases"/>
    <property type="match status" value="1"/>
</dbReference>
<dbReference type="InterPro" id="IPR015853">
    <property type="entry name" value="ABC_transpr_FbpC"/>
</dbReference>
<keyword evidence="8" id="KW-0472">Membrane</keyword>
<evidence type="ECO:0000256" key="7">
    <source>
        <dbReference type="ARBA" id="ARBA00023065"/>
    </source>
</evidence>
<evidence type="ECO:0000313" key="11">
    <source>
        <dbReference type="Proteomes" id="UP000308891"/>
    </source>
</evidence>
<dbReference type="GO" id="GO:0016887">
    <property type="term" value="F:ATP hydrolysis activity"/>
    <property type="evidence" value="ECO:0007669"/>
    <property type="project" value="InterPro"/>
</dbReference>
<dbReference type="InterPro" id="IPR003593">
    <property type="entry name" value="AAA+_ATPase"/>
</dbReference>
<dbReference type="PANTHER" id="PTHR42781">
    <property type="entry name" value="SPERMIDINE/PUTRESCINE IMPORT ATP-BINDING PROTEIN POTA"/>
    <property type="match status" value="1"/>
</dbReference>
<evidence type="ECO:0000256" key="8">
    <source>
        <dbReference type="ARBA" id="ARBA00023136"/>
    </source>
</evidence>
<evidence type="ECO:0000256" key="1">
    <source>
        <dbReference type="ARBA" id="ARBA00022448"/>
    </source>
</evidence>
<keyword evidence="4" id="KW-0547">Nucleotide-binding</keyword>
<evidence type="ECO:0000256" key="6">
    <source>
        <dbReference type="ARBA" id="ARBA00023004"/>
    </source>
</evidence>
<organism evidence="10 11">
    <name type="scientific">Crenobacter intestini</name>
    <dbReference type="NCBI Taxonomy" id="2563443"/>
    <lineage>
        <taxon>Bacteria</taxon>
        <taxon>Pseudomonadati</taxon>
        <taxon>Pseudomonadota</taxon>
        <taxon>Betaproteobacteria</taxon>
        <taxon>Neisseriales</taxon>
        <taxon>Neisseriaceae</taxon>
        <taxon>Crenobacter</taxon>
    </lineage>
</organism>
<evidence type="ECO:0000313" key="10">
    <source>
        <dbReference type="EMBL" id="TIC83772.1"/>
    </source>
</evidence>
<keyword evidence="5 10" id="KW-0067">ATP-binding</keyword>
<keyword evidence="11" id="KW-1185">Reference proteome</keyword>
<evidence type="ECO:0000259" key="9">
    <source>
        <dbReference type="PROSITE" id="PS50893"/>
    </source>
</evidence>